<feature type="compositionally biased region" description="Acidic residues" evidence="1">
    <location>
        <begin position="132"/>
        <end position="141"/>
    </location>
</feature>
<evidence type="ECO:0000256" key="1">
    <source>
        <dbReference type="SAM" id="MobiDB-lite"/>
    </source>
</evidence>
<evidence type="ECO:0000313" key="3">
    <source>
        <dbReference type="Proteomes" id="UP001165121"/>
    </source>
</evidence>
<comment type="caution">
    <text evidence="2">The sequence shown here is derived from an EMBL/GenBank/DDBJ whole genome shotgun (WGS) entry which is preliminary data.</text>
</comment>
<feature type="compositionally biased region" description="Low complexity" evidence="1">
    <location>
        <begin position="91"/>
        <end position="102"/>
    </location>
</feature>
<accession>A0A9W6XRY2</accession>
<feature type="compositionally biased region" description="Polar residues" evidence="1">
    <location>
        <begin position="318"/>
        <end position="329"/>
    </location>
</feature>
<protein>
    <submittedName>
        <fullName evidence="2">Unnamed protein product</fullName>
    </submittedName>
</protein>
<reference evidence="2" key="1">
    <citation type="submission" date="2023-04" db="EMBL/GenBank/DDBJ databases">
        <title>Phytophthora fragariaefolia NBRC 109709.</title>
        <authorList>
            <person name="Ichikawa N."/>
            <person name="Sato H."/>
            <person name="Tonouchi N."/>
        </authorList>
    </citation>
    <scope>NUCLEOTIDE SEQUENCE</scope>
    <source>
        <strain evidence="2">NBRC 109709</strain>
    </source>
</reference>
<feature type="compositionally biased region" description="Basic and acidic residues" evidence="1">
    <location>
        <begin position="205"/>
        <end position="214"/>
    </location>
</feature>
<feature type="region of interest" description="Disordered" evidence="1">
    <location>
        <begin position="91"/>
        <end position="217"/>
    </location>
</feature>
<dbReference type="AlphaFoldDB" id="A0A9W6XRY2"/>
<proteinExistence type="predicted"/>
<sequence>MMNFTQAEFGVLFAAVEGDLFAVWNIGRGRMSKTTAKDVMFMALVILKHFETWDMHAVDFGLNDPDTGSGQWSLSVRNLTLSEGLARVRGAATPHQGAAAAQEEPANSRKRSASQSPSRKARDSFRGLFDSSSDEEEEEGAVPEPQEISNDLDRQQEHYHAAQLQSSNLPSAQAPVPVQSTETAGGKAYPRGFYPPEEGTGAASKLEKLQDPRGLRGYGAYAKVTIPRREAKTPRTTYVAAVASGPRSKQPSGCLPGAGPPAPTSSVTPGIRATSQGAGASHERAAPGELAPHGSGGLRSGLEEPEEASYDYEPPTTAGGSRSPSSTVDPTVALQPEEMRLFRDRLYAIEIALALGPGGQAGTQSGKQGALESLRVEVQSLHHAIRDLHDRADRRGAVGEVSTGLPPSI</sequence>
<keyword evidence="3" id="KW-1185">Reference proteome</keyword>
<name>A0A9W6XRY2_9STRA</name>
<dbReference type="EMBL" id="BSXT01001830">
    <property type="protein sequence ID" value="GMF45527.1"/>
    <property type="molecule type" value="Genomic_DNA"/>
</dbReference>
<dbReference type="OrthoDB" id="146150at2759"/>
<organism evidence="2 3">
    <name type="scientific">Phytophthora fragariaefolia</name>
    <dbReference type="NCBI Taxonomy" id="1490495"/>
    <lineage>
        <taxon>Eukaryota</taxon>
        <taxon>Sar</taxon>
        <taxon>Stramenopiles</taxon>
        <taxon>Oomycota</taxon>
        <taxon>Peronosporomycetes</taxon>
        <taxon>Peronosporales</taxon>
        <taxon>Peronosporaceae</taxon>
        <taxon>Phytophthora</taxon>
    </lineage>
</organism>
<feature type="compositionally biased region" description="Basic and acidic residues" evidence="1">
    <location>
        <begin position="151"/>
        <end position="160"/>
    </location>
</feature>
<dbReference type="Proteomes" id="UP001165121">
    <property type="component" value="Unassembled WGS sequence"/>
</dbReference>
<evidence type="ECO:0000313" key="2">
    <source>
        <dbReference type="EMBL" id="GMF45527.1"/>
    </source>
</evidence>
<feature type="region of interest" description="Disordered" evidence="1">
    <location>
        <begin position="233"/>
        <end position="332"/>
    </location>
</feature>
<feature type="compositionally biased region" description="Polar residues" evidence="1">
    <location>
        <begin position="264"/>
        <end position="278"/>
    </location>
</feature>
<gene>
    <name evidence="2" type="ORF">Pfra01_001634400</name>
</gene>